<evidence type="ECO:0000259" key="10">
    <source>
        <dbReference type="PROSITE" id="PS50103"/>
    </source>
</evidence>
<evidence type="ECO:0000256" key="6">
    <source>
        <dbReference type="ARBA" id="ARBA00022833"/>
    </source>
</evidence>
<dbReference type="PANTHER" id="PTHR14738">
    <property type="entry name" value="ZINC FINGER CCCH DOMAIN-CONTAINING PROTEIN 14"/>
    <property type="match status" value="1"/>
</dbReference>
<keyword evidence="4" id="KW-0677">Repeat</keyword>
<proteinExistence type="inferred from homology"/>
<dbReference type="GO" id="GO:0005737">
    <property type="term" value="C:cytoplasm"/>
    <property type="evidence" value="ECO:0007669"/>
    <property type="project" value="TreeGrafter"/>
</dbReference>
<dbReference type="SMART" id="SM00356">
    <property type="entry name" value="ZnF_C3H1"/>
    <property type="match status" value="3"/>
</dbReference>
<dbReference type="Pfam" id="PF14608">
    <property type="entry name" value="zf-CCCH_2"/>
    <property type="match status" value="4"/>
</dbReference>
<dbReference type="PANTHER" id="PTHR14738:SF29">
    <property type="entry name" value="ZINC FINGER CCCH DOMAIN-CONTAINING PROTEIN 14"/>
    <property type="match status" value="1"/>
</dbReference>
<keyword evidence="5 8" id="KW-0863">Zinc-finger</keyword>
<evidence type="ECO:0000256" key="4">
    <source>
        <dbReference type="ARBA" id="ARBA00022737"/>
    </source>
</evidence>
<evidence type="ECO:0000256" key="2">
    <source>
        <dbReference type="ARBA" id="ARBA00008423"/>
    </source>
</evidence>
<keyword evidence="12" id="KW-1185">Reference proteome</keyword>
<feature type="domain" description="C3H1-type" evidence="10">
    <location>
        <begin position="251"/>
        <end position="276"/>
    </location>
</feature>
<keyword evidence="7" id="KW-0539">Nucleus</keyword>
<dbReference type="Proteomes" id="UP000278143">
    <property type="component" value="Unassembled WGS sequence"/>
</dbReference>
<feature type="zinc finger region" description="C3H1-type" evidence="8">
    <location>
        <begin position="251"/>
        <end position="276"/>
    </location>
</feature>
<feature type="compositionally biased region" description="Basic and acidic residues" evidence="9">
    <location>
        <begin position="179"/>
        <end position="192"/>
    </location>
</feature>
<reference evidence="12" key="1">
    <citation type="journal article" date="2018" name="Nat. Microbiol.">
        <title>Leveraging single-cell genomics to expand the fungal tree of life.</title>
        <authorList>
            <person name="Ahrendt S.R."/>
            <person name="Quandt C.A."/>
            <person name="Ciobanu D."/>
            <person name="Clum A."/>
            <person name="Salamov A."/>
            <person name="Andreopoulos B."/>
            <person name="Cheng J.F."/>
            <person name="Woyke T."/>
            <person name="Pelin A."/>
            <person name="Henrissat B."/>
            <person name="Reynolds N.K."/>
            <person name="Benny G.L."/>
            <person name="Smith M.E."/>
            <person name="James T.Y."/>
            <person name="Grigoriev I.V."/>
        </authorList>
    </citation>
    <scope>NUCLEOTIDE SEQUENCE [LARGE SCALE GENOMIC DNA]</scope>
    <source>
        <strain evidence="12">Benny S71-1</strain>
    </source>
</reference>
<comment type="subcellular location">
    <subcellularLocation>
        <location evidence="1">Nucleus</location>
    </subcellularLocation>
</comment>
<dbReference type="PROSITE" id="PS50103">
    <property type="entry name" value="ZF_C3H1"/>
    <property type="match status" value="1"/>
</dbReference>
<dbReference type="InterPro" id="IPR043094">
    <property type="entry name" value="Nab2/ZC3H14_N_sf"/>
</dbReference>
<evidence type="ECO:0000256" key="9">
    <source>
        <dbReference type="SAM" id="MobiDB-lite"/>
    </source>
</evidence>
<evidence type="ECO:0000256" key="5">
    <source>
        <dbReference type="ARBA" id="ARBA00022771"/>
    </source>
</evidence>
<dbReference type="Gene3D" id="4.10.1000.40">
    <property type="match status" value="2"/>
</dbReference>
<dbReference type="GO" id="GO:0008270">
    <property type="term" value="F:zinc ion binding"/>
    <property type="evidence" value="ECO:0007669"/>
    <property type="project" value="UniProtKB-KW"/>
</dbReference>
<dbReference type="EMBL" id="KZ989179">
    <property type="protein sequence ID" value="RKP27616.1"/>
    <property type="molecule type" value="Genomic_DNA"/>
</dbReference>
<keyword evidence="6 8" id="KW-0862">Zinc</keyword>
<evidence type="ECO:0000256" key="7">
    <source>
        <dbReference type="ARBA" id="ARBA00023242"/>
    </source>
</evidence>
<evidence type="ECO:0000313" key="12">
    <source>
        <dbReference type="Proteomes" id="UP000278143"/>
    </source>
</evidence>
<evidence type="ECO:0000256" key="3">
    <source>
        <dbReference type="ARBA" id="ARBA00022723"/>
    </source>
</evidence>
<accession>A0A4P9Z519</accession>
<evidence type="ECO:0000313" key="11">
    <source>
        <dbReference type="EMBL" id="RKP27616.1"/>
    </source>
</evidence>
<dbReference type="Gene3D" id="1.10.340.40">
    <property type="entry name" value="Nuclear abundant poly(A) RNA-bind protein 2, N-terminal domain"/>
    <property type="match status" value="1"/>
</dbReference>
<feature type="compositionally biased region" description="Low complexity" evidence="9">
    <location>
        <begin position="92"/>
        <end position="106"/>
    </location>
</feature>
<dbReference type="GO" id="GO:0008143">
    <property type="term" value="F:poly(A) binding"/>
    <property type="evidence" value="ECO:0007669"/>
    <property type="project" value="InterPro"/>
</dbReference>
<comment type="similarity">
    <text evidence="2">Belongs to the ZC3H14 family.</text>
</comment>
<feature type="compositionally biased region" description="Polar residues" evidence="9">
    <location>
        <begin position="195"/>
        <end position="218"/>
    </location>
</feature>
<organism evidence="11 12">
    <name type="scientific">Syncephalis pseudoplumigaleata</name>
    <dbReference type="NCBI Taxonomy" id="1712513"/>
    <lineage>
        <taxon>Eukaryota</taxon>
        <taxon>Fungi</taxon>
        <taxon>Fungi incertae sedis</taxon>
        <taxon>Zoopagomycota</taxon>
        <taxon>Zoopagomycotina</taxon>
        <taxon>Zoopagomycetes</taxon>
        <taxon>Zoopagales</taxon>
        <taxon>Piptocephalidaceae</taxon>
        <taxon>Syncephalis</taxon>
    </lineage>
</organism>
<dbReference type="OrthoDB" id="438553at2759"/>
<dbReference type="InterPro" id="IPR040366">
    <property type="entry name" value="Nab2/ZC3H14"/>
</dbReference>
<evidence type="ECO:0000256" key="8">
    <source>
        <dbReference type="PROSITE-ProRule" id="PRU00723"/>
    </source>
</evidence>
<sequence length="372" mass="40496">MAATFAPGMPAAKELQSAIHSQLVEFGYVEANDPALAEYISVMIANERTADDVANELRELLGDGYNHQFVVWLFQWVDSYLKNAAAPTLAATADGQQQQQQQMQQQPSPVVDQSDGEAKRERRPARTSRLLHSALSDATRDAQRPSRSGRHDRHRDVAGRAASESPHRRSRATSSPSRGADRRSRLSSDHRSRSPGQTRSVKFTVNLGPRTNANTFKSTPKKGKASPGEEQQQREAIRSQALEDASMGTTTSRKARCSYWPQCAKGAACTFHHPTTLCSRFPNCPKPADQCFYIHPATDTATPATTGATGTSTIPCKYGSYCTNQACPFVHPGSTNTCALVAETPCRYYPNCLNAACPYKHGDGAQPTPVIG</sequence>
<name>A0A4P9Z519_9FUNG</name>
<gene>
    <name evidence="11" type="ORF">SYNPS1DRAFT_26744</name>
</gene>
<keyword evidence="3 8" id="KW-0479">Metal-binding</keyword>
<feature type="region of interest" description="Disordered" evidence="9">
    <location>
        <begin position="92"/>
        <end position="248"/>
    </location>
</feature>
<dbReference type="GO" id="GO:0005634">
    <property type="term" value="C:nucleus"/>
    <property type="evidence" value="ECO:0007669"/>
    <property type="project" value="UniProtKB-SubCell"/>
</dbReference>
<dbReference type="InterPro" id="IPR000571">
    <property type="entry name" value="Znf_CCCH"/>
</dbReference>
<evidence type="ECO:0000256" key="1">
    <source>
        <dbReference type="ARBA" id="ARBA00004123"/>
    </source>
</evidence>
<dbReference type="GO" id="GO:0043488">
    <property type="term" value="P:regulation of mRNA stability"/>
    <property type="evidence" value="ECO:0007669"/>
    <property type="project" value="InterPro"/>
</dbReference>
<dbReference type="AlphaFoldDB" id="A0A4P9Z519"/>
<protein>
    <recommendedName>
        <fullName evidence="10">C3H1-type domain-containing protein</fullName>
    </recommendedName>
</protein>